<reference evidence="1" key="1">
    <citation type="submission" date="2023-04" db="EMBL/GenBank/DDBJ databases">
        <title>Draft Genome sequencing of Naganishia species isolated from polar environments using Oxford Nanopore Technology.</title>
        <authorList>
            <person name="Leo P."/>
            <person name="Venkateswaran K."/>
        </authorList>
    </citation>
    <scope>NUCLEOTIDE SEQUENCE</scope>
    <source>
        <strain evidence="1">MNA-CCFEE 5261</strain>
    </source>
</reference>
<sequence length="853" mass="87840">MNTHHVNPHTVRRKRHLFDPSRLKIGIEGSKEVRNVPDGGRGGTVRVKAEDMSGLLAKRQWHEPWSMATTPPAYLTSKAASSAAVRSTVVVTRVKGTTVVTGTPPASSTSIAKASSTSSSVAKPATTSAPATTPSSTAQRTTSSEPSPSPSTTSTPSPTPSSTTTPTTLSSSSTSLSSQYSTSSTLSTIAAVTLSSLPASVHIATALTLGGLSSSSTSTSTSSSTTSTASASETAGAMNATSDGTSEGLSTSGKVGIAVGVVGGLGVLGFILFLAYVSSSLSESPLSILALTHISLFLSLQQKRFSRDRNAAGPFDEPSYTNGGALTHHHGGYTDYDDDWHAPAATGYGRDNEYANQESDYDQSVFATRQGGLDARQPSGMSSIQAHNQMMMAHPYAATSYATYSAAGAAAGPGSARTRDLTNIGPYASYDDGATGARYTGYGYQDTGGRDSPTDYYGHAMSSANTDMMIATQYADMSPSDDGHFGQHGMGAAIASPYAGGMAITNGEPVTAQRVPINNNGSGGHGIPASHSFDSGLYADDAQQQQRGQSGDAGAKVLSRKSSQAQPRTGQGNDQLRQEYREVARAAQVEEPMTPNTAALAAAGGFGHGLGDSTNSKASSRRSIPAYATSLAAGTPLTPMPAPERYQHGQPLTSLPEIETPDLTPASRMLPASTFPDGEVNPFTDLPGFAHLPPARSSDDSLALPLPRPNYSHIDTRYDALSLNSSNDSSVLPSHYGIPMGSMHMPPPSPGVSLPESPASYVDPGRHRFAGPSVASAVSLHVPSPEGSSGAGYRVSASEFGWSPASGQVLAVAANSASPLNNGNVAAASQTQQGQPRRPCSTVTDSDDAYDGI</sequence>
<name>A0ACC2WHT9_9TREE</name>
<organism evidence="1 2">
    <name type="scientific">Naganishia cerealis</name>
    <dbReference type="NCBI Taxonomy" id="610337"/>
    <lineage>
        <taxon>Eukaryota</taxon>
        <taxon>Fungi</taxon>
        <taxon>Dikarya</taxon>
        <taxon>Basidiomycota</taxon>
        <taxon>Agaricomycotina</taxon>
        <taxon>Tremellomycetes</taxon>
        <taxon>Filobasidiales</taxon>
        <taxon>Filobasidiaceae</taxon>
        <taxon>Naganishia</taxon>
    </lineage>
</organism>
<comment type="caution">
    <text evidence="1">The sequence shown here is derived from an EMBL/GenBank/DDBJ whole genome shotgun (WGS) entry which is preliminary data.</text>
</comment>
<keyword evidence="2" id="KW-1185">Reference proteome</keyword>
<evidence type="ECO:0000313" key="2">
    <source>
        <dbReference type="Proteomes" id="UP001241377"/>
    </source>
</evidence>
<gene>
    <name evidence="1" type="ORF">QFC19_001451</name>
</gene>
<accession>A0ACC2WHT9</accession>
<evidence type="ECO:0000313" key="1">
    <source>
        <dbReference type="EMBL" id="KAJ9110622.1"/>
    </source>
</evidence>
<proteinExistence type="predicted"/>
<dbReference type="EMBL" id="JASBWR010000011">
    <property type="protein sequence ID" value="KAJ9110622.1"/>
    <property type="molecule type" value="Genomic_DNA"/>
</dbReference>
<protein>
    <submittedName>
        <fullName evidence="1">Uncharacterized protein</fullName>
    </submittedName>
</protein>
<dbReference type="Proteomes" id="UP001241377">
    <property type="component" value="Unassembled WGS sequence"/>
</dbReference>